<gene>
    <name evidence="1" type="ORF">H4F90_08895</name>
</gene>
<name>A0A839HK61_9BURK</name>
<dbReference type="GO" id="GO:0005829">
    <property type="term" value="C:cytosol"/>
    <property type="evidence" value="ECO:0007669"/>
    <property type="project" value="TreeGrafter"/>
</dbReference>
<dbReference type="GO" id="GO:0016887">
    <property type="term" value="F:ATP hydrolysis activity"/>
    <property type="evidence" value="ECO:0007669"/>
    <property type="project" value="TreeGrafter"/>
</dbReference>
<dbReference type="Gene3D" id="3.40.50.2300">
    <property type="match status" value="1"/>
</dbReference>
<sequence>MSTNPPVDGPLPGLSLGLLTLVSDSEASTRWLREALGAAGSLRVCGVEPDRLAERLGTERGSLVVIDFSEPQRVPAAELAQRAALALPQSAIVALGRAADAAAALAALRAGVREFIDTEAPPADALAVLARLVQAPAAPRVIQGTVVSLVGARPGVGTSTLAAHLAVMLQEHLKREQRGAALLDLGIPVGDSQVLLETRGSFSFAEAARSQHRIDATFVQSALPRHASGLAVLSLPANVAELRELSHASAVSVTQRLRSFVDLQLIDLGGFANQEFIAQVAAISDHCLMVCDQGAPSVISALELTRTLRARGLRPQLVVTKADDSVDPSPAQIAERLELPLLMALPNRSTALLQAMNTGRLLSQVAPGDPYVKLVRQLLARLLPEGEAAVPAASAPGSGPAAGLRQWIGSLRKGGGRSGA</sequence>
<comment type="caution">
    <text evidence="1">The sequence shown here is derived from an EMBL/GenBank/DDBJ whole genome shotgun (WGS) entry which is preliminary data.</text>
</comment>
<accession>A0A839HK61</accession>
<dbReference type="Gene3D" id="3.40.50.300">
    <property type="entry name" value="P-loop containing nucleotide triphosphate hydrolases"/>
    <property type="match status" value="1"/>
</dbReference>
<dbReference type="InterPro" id="IPR050625">
    <property type="entry name" value="ParA/MinD_ATPase"/>
</dbReference>
<dbReference type="GO" id="GO:0051782">
    <property type="term" value="P:negative regulation of cell division"/>
    <property type="evidence" value="ECO:0007669"/>
    <property type="project" value="TreeGrafter"/>
</dbReference>
<organism evidence="1 2">
    <name type="scientific">Aquariibacter albus</name>
    <dbReference type="NCBI Taxonomy" id="2759899"/>
    <lineage>
        <taxon>Bacteria</taxon>
        <taxon>Pseudomonadati</taxon>
        <taxon>Pseudomonadota</taxon>
        <taxon>Betaproteobacteria</taxon>
        <taxon>Burkholderiales</taxon>
        <taxon>Sphaerotilaceae</taxon>
        <taxon>Aquariibacter</taxon>
    </lineage>
</organism>
<dbReference type="InterPro" id="IPR011006">
    <property type="entry name" value="CheY-like_superfamily"/>
</dbReference>
<keyword evidence="2" id="KW-1185">Reference proteome</keyword>
<dbReference type="PANTHER" id="PTHR43384:SF13">
    <property type="entry name" value="SLR0110 PROTEIN"/>
    <property type="match status" value="1"/>
</dbReference>
<dbReference type="GO" id="GO:0009898">
    <property type="term" value="C:cytoplasmic side of plasma membrane"/>
    <property type="evidence" value="ECO:0007669"/>
    <property type="project" value="TreeGrafter"/>
</dbReference>
<reference evidence="1 2" key="1">
    <citation type="submission" date="2020-08" db="EMBL/GenBank/DDBJ databases">
        <title>Aquariorum lacteus gen. nov., sp. nov., a new member of the family Comamonadaceae, isolated from freshwater aquarium.</title>
        <authorList>
            <person name="Chun S.-J."/>
        </authorList>
    </citation>
    <scope>NUCLEOTIDE SEQUENCE [LARGE SCALE GENOMIC DNA]</scope>
    <source>
        <strain evidence="1 2">SJAQ100</strain>
    </source>
</reference>
<dbReference type="SUPFAM" id="SSF52172">
    <property type="entry name" value="CheY-like"/>
    <property type="match status" value="1"/>
</dbReference>
<evidence type="ECO:0000313" key="1">
    <source>
        <dbReference type="EMBL" id="MBB1162096.1"/>
    </source>
</evidence>
<proteinExistence type="predicted"/>
<protein>
    <submittedName>
        <fullName evidence="1">Fimbrial protein</fullName>
    </submittedName>
</protein>
<dbReference type="AlphaFoldDB" id="A0A839HK61"/>
<evidence type="ECO:0000313" key="2">
    <source>
        <dbReference type="Proteomes" id="UP000586093"/>
    </source>
</evidence>
<dbReference type="RefSeq" id="WP_182663663.1">
    <property type="nucleotide sequence ID" value="NZ_JACIVI010000002.1"/>
</dbReference>
<dbReference type="SUPFAM" id="SSF52540">
    <property type="entry name" value="P-loop containing nucleoside triphosphate hydrolases"/>
    <property type="match status" value="1"/>
</dbReference>
<dbReference type="InterPro" id="IPR027417">
    <property type="entry name" value="P-loop_NTPase"/>
</dbReference>
<dbReference type="EMBL" id="JACIVI010000002">
    <property type="protein sequence ID" value="MBB1162096.1"/>
    <property type="molecule type" value="Genomic_DNA"/>
</dbReference>
<dbReference type="GO" id="GO:0005524">
    <property type="term" value="F:ATP binding"/>
    <property type="evidence" value="ECO:0007669"/>
    <property type="project" value="TreeGrafter"/>
</dbReference>
<dbReference type="Proteomes" id="UP000586093">
    <property type="component" value="Unassembled WGS sequence"/>
</dbReference>
<dbReference type="PANTHER" id="PTHR43384">
    <property type="entry name" value="SEPTUM SITE-DETERMINING PROTEIN MIND HOMOLOG, CHLOROPLASTIC-RELATED"/>
    <property type="match status" value="1"/>
</dbReference>